<dbReference type="EMBL" id="UINC01004205">
    <property type="protein sequence ID" value="SVA12590.1"/>
    <property type="molecule type" value="Genomic_DNA"/>
</dbReference>
<gene>
    <name evidence="2" type="ORF">METZ01_LOCUS65444</name>
</gene>
<organism evidence="2">
    <name type="scientific">marine metagenome</name>
    <dbReference type="NCBI Taxonomy" id="408172"/>
    <lineage>
        <taxon>unclassified sequences</taxon>
        <taxon>metagenomes</taxon>
        <taxon>ecological metagenomes</taxon>
    </lineage>
</organism>
<protein>
    <submittedName>
        <fullName evidence="2">Uncharacterized protein</fullName>
    </submittedName>
</protein>
<feature type="region of interest" description="Disordered" evidence="1">
    <location>
        <begin position="125"/>
        <end position="157"/>
    </location>
</feature>
<evidence type="ECO:0000313" key="2">
    <source>
        <dbReference type="EMBL" id="SVA12590.1"/>
    </source>
</evidence>
<dbReference type="AlphaFoldDB" id="A0A381T8T4"/>
<evidence type="ECO:0000256" key="1">
    <source>
        <dbReference type="SAM" id="MobiDB-lite"/>
    </source>
</evidence>
<reference evidence="2" key="1">
    <citation type="submission" date="2018-05" db="EMBL/GenBank/DDBJ databases">
        <authorList>
            <person name="Lanie J.A."/>
            <person name="Ng W.-L."/>
            <person name="Kazmierczak K.M."/>
            <person name="Andrzejewski T.M."/>
            <person name="Davidsen T.M."/>
            <person name="Wayne K.J."/>
            <person name="Tettelin H."/>
            <person name="Glass J.I."/>
            <person name="Rusch D."/>
            <person name="Podicherti R."/>
            <person name="Tsui H.-C.T."/>
            <person name="Winkler M.E."/>
        </authorList>
    </citation>
    <scope>NUCLEOTIDE SEQUENCE</scope>
</reference>
<sequence>MTKLWNDLKKNMKDWSTAAVEKAEEVSKIAVAKTEELTKISKIKIEEHQLQRELSKNYEEMGRMVTRHAKDDNMVNFSGNQTFFNLVEKIDKIQVEIDAKVVAVQRIKDEYDLTDKDVSAAVSKAEASLHTDENQTDFETIVETTPGEASEGEPKEE</sequence>
<name>A0A381T8T4_9ZZZZ</name>
<proteinExistence type="predicted"/>
<accession>A0A381T8T4</accession>